<dbReference type="InterPro" id="IPR050900">
    <property type="entry name" value="Transposase_IS3/IS150/IS904"/>
</dbReference>
<reference evidence="2 3" key="1">
    <citation type="submission" date="2018-08" db="EMBL/GenBank/DDBJ databases">
        <title>Verrucosispora craniellae sp. nov., isolated from a marine sponge in the South China Sea.</title>
        <authorList>
            <person name="Li L."/>
            <person name="Lin H.W."/>
        </authorList>
    </citation>
    <scope>NUCLEOTIDE SEQUENCE [LARGE SCALE GENOMIC DNA]</scope>
    <source>
        <strain evidence="2 3">LHW63014</strain>
    </source>
</reference>
<evidence type="ECO:0000313" key="3">
    <source>
        <dbReference type="Proteomes" id="UP000262621"/>
    </source>
</evidence>
<dbReference type="InterPro" id="IPR048020">
    <property type="entry name" value="Transpos_IS3"/>
</dbReference>
<sequence length="186" mass="20964">MVKRDFTAVRPNQLWVADLTYVRTSLGWVYAAFVLDVYSRMIVGWQVSTSLSTDLALDALKMTIWRRENQGADLGGLVHHSDRGVQHRAIRYTQRLAEAGAVTSVGSKGDSYDNAMAEAFNSLYKAELVRNTGPWRGLDDLEIATVEYIDWYNNRRLHGELRHVPPAEHEALHAMTHPVTAPLKTS</sequence>
<evidence type="ECO:0000259" key="1">
    <source>
        <dbReference type="PROSITE" id="PS50994"/>
    </source>
</evidence>
<accession>A0A372FQQ3</accession>
<dbReference type="GO" id="GO:0015074">
    <property type="term" value="P:DNA integration"/>
    <property type="evidence" value="ECO:0007669"/>
    <property type="project" value="InterPro"/>
</dbReference>
<evidence type="ECO:0000313" key="2">
    <source>
        <dbReference type="EMBL" id="RFS40993.1"/>
    </source>
</evidence>
<dbReference type="InterPro" id="IPR012337">
    <property type="entry name" value="RNaseH-like_sf"/>
</dbReference>
<protein>
    <submittedName>
        <fullName evidence="2">IS3 family transposase</fullName>
    </submittedName>
</protein>
<dbReference type="Pfam" id="PF13333">
    <property type="entry name" value="rve_2"/>
    <property type="match status" value="1"/>
</dbReference>
<dbReference type="InterPro" id="IPR036397">
    <property type="entry name" value="RNaseH_sf"/>
</dbReference>
<dbReference type="PROSITE" id="PS50994">
    <property type="entry name" value="INTEGRASE"/>
    <property type="match status" value="1"/>
</dbReference>
<proteinExistence type="predicted"/>
<feature type="domain" description="Integrase catalytic" evidence="1">
    <location>
        <begin position="7"/>
        <end position="173"/>
    </location>
</feature>
<dbReference type="Proteomes" id="UP000262621">
    <property type="component" value="Unassembled WGS sequence"/>
</dbReference>
<organism evidence="2 3">
    <name type="scientific">Micromonospora craniellae</name>
    <dbReference type="NCBI Taxonomy" id="2294034"/>
    <lineage>
        <taxon>Bacteria</taxon>
        <taxon>Bacillati</taxon>
        <taxon>Actinomycetota</taxon>
        <taxon>Actinomycetes</taxon>
        <taxon>Micromonosporales</taxon>
        <taxon>Micromonosporaceae</taxon>
        <taxon>Micromonospora</taxon>
    </lineage>
</organism>
<comment type="caution">
    <text evidence="2">The sequence shown here is derived from an EMBL/GenBank/DDBJ whole genome shotgun (WGS) entry which is preliminary data.</text>
</comment>
<dbReference type="InterPro" id="IPR001584">
    <property type="entry name" value="Integrase_cat-core"/>
</dbReference>
<dbReference type="RefSeq" id="WP_117231265.1">
    <property type="nucleotide sequence ID" value="NZ_CP061725.1"/>
</dbReference>
<keyword evidence="3" id="KW-1185">Reference proteome</keyword>
<gene>
    <name evidence="2" type="ORF">D0Q02_29900</name>
</gene>
<dbReference type="Pfam" id="PF00665">
    <property type="entry name" value="rve"/>
    <property type="match status" value="1"/>
</dbReference>
<dbReference type="GO" id="GO:0003676">
    <property type="term" value="F:nucleic acid binding"/>
    <property type="evidence" value="ECO:0007669"/>
    <property type="project" value="InterPro"/>
</dbReference>
<dbReference type="PANTHER" id="PTHR46889:SF4">
    <property type="entry name" value="TRANSPOSASE INSO FOR INSERTION SEQUENCE ELEMENT IS911B-RELATED"/>
    <property type="match status" value="1"/>
</dbReference>
<dbReference type="EMBL" id="QVFU01000090">
    <property type="protein sequence ID" value="RFS40993.1"/>
    <property type="molecule type" value="Genomic_DNA"/>
</dbReference>
<dbReference type="Gene3D" id="3.30.420.10">
    <property type="entry name" value="Ribonuclease H-like superfamily/Ribonuclease H"/>
    <property type="match status" value="1"/>
</dbReference>
<dbReference type="SUPFAM" id="SSF53098">
    <property type="entry name" value="Ribonuclease H-like"/>
    <property type="match status" value="1"/>
</dbReference>
<dbReference type="AlphaFoldDB" id="A0A372FQQ3"/>
<dbReference type="PANTHER" id="PTHR46889">
    <property type="entry name" value="TRANSPOSASE INSF FOR INSERTION SEQUENCE IS3B-RELATED"/>
    <property type="match status" value="1"/>
</dbReference>
<dbReference type="NCBIfam" id="NF033516">
    <property type="entry name" value="transpos_IS3"/>
    <property type="match status" value="1"/>
</dbReference>
<name>A0A372FQQ3_9ACTN</name>